<dbReference type="InterPro" id="IPR013256">
    <property type="entry name" value="Chromatin_SPT2"/>
</dbReference>
<feature type="region of interest" description="Disordered" evidence="3">
    <location>
        <begin position="14"/>
        <end position="256"/>
    </location>
</feature>
<feature type="compositionally biased region" description="Basic residues" evidence="3">
    <location>
        <begin position="512"/>
        <end position="521"/>
    </location>
</feature>
<dbReference type="EMBL" id="DF236967">
    <property type="protein sequence ID" value="GAQ78753.1"/>
    <property type="molecule type" value="Genomic_DNA"/>
</dbReference>
<reference evidence="4 5" key="1">
    <citation type="journal article" date="2014" name="Nat. Commun.">
        <title>Klebsormidium flaccidum genome reveals primary factors for plant terrestrial adaptation.</title>
        <authorList>
            <person name="Hori K."/>
            <person name="Maruyama F."/>
            <person name="Fujisawa T."/>
            <person name="Togashi T."/>
            <person name="Yamamoto N."/>
            <person name="Seo M."/>
            <person name="Sato S."/>
            <person name="Yamada T."/>
            <person name="Mori H."/>
            <person name="Tajima N."/>
            <person name="Moriyama T."/>
            <person name="Ikeuchi M."/>
            <person name="Watanabe M."/>
            <person name="Wada H."/>
            <person name="Kobayashi K."/>
            <person name="Saito M."/>
            <person name="Masuda T."/>
            <person name="Sasaki-Sekimoto Y."/>
            <person name="Mashiguchi K."/>
            <person name="Awai K."/>
            <person name="Shimojima M."/>
            <person name="Masuda S."/>
            <person name="Iwai M."/>
            <person name="Nobusawa T."/>
            <person name="Narise T."/>
            <person name="Kondo S."/>
            <person name="Saito H."/>
            <person name="Sato R."/>
            <person name="Murakawa M."/>
            <person name="Ihara Y."/>
            <person name="Oshima-Yamada Y."/>
            <person name="Ohtaka K."/>
            <person name="Satoh M."/>
            <person name="Sonobe K."/>
            <person name="Ishii M."/>
            <person name="Ohtani R."/>
            <person name="Kanamori-Sato M."/>
            <person name="Honoki R."/>
            <person name="Miyazaki D."/>
            <person name="Mochizuki H."/>
            <person name="Umetsu J."/>
            <person name="Higashi K."/>
            <person name="Shibata D."/>
            <person name="Kamiya Y."/>
            <person name="Sato N."/>
            <person name="Nakamura Y."/>
            <person name="Tabata S."/>
            <person name="Ida S."/>
            <person name="Kurokawa K."/>
            <person name="Ohta H."/>
        </authorList>
    </citation>
    <scope>NUCLEOTIDE SEQUENCE [LARGE SCALE GENOMIC DNA]</scope>
    <source>
        <strain evidence="4 5">NIES-2285</strain>
    </source>
</reference>
<dbReference type="GO" id="GO:0003677">
    <property type="term" value="F:DNA binding"/>
    <property type="evidence" value="ECO:0000318"/>
    <property type="project" value="GO_Central"/>
</dbReference>
<feature type="compositionally biased region" description="Basic and acidic residues" evidence="3">
    <location>
        <begin position="294"/>
        <end position="312"/>
    </location>
</feature>
<comment type="similarity">
    <text evidence="1">Belongs to the SPT2 family.</text>
</comment>
<keyword evidence="2" id="KW-0175">Coiled coil</keyword>
<dbReference type="Pfam" id="PF08243">
    <property type="entry name" value="SPT2"/>
    <property type="match status" value="1"/>
</dbReference>
<evidence type="ECO:0000256" key="1">
    <source>
        <dbReference type="ARBA" id="ARBA00006461"/>
    </source>
</evidence>
<dbReference type="OMA" id="GPMATPH"/>
<keyword evidence="5" id="KW-1185">Reference proteome</keyword>
<feature type="region of interest" description="Disordered" evidence="3">
    <location>
        <begin position="294"/>
        <end position="455"/>
    </location>
</feature>
<dbReference type="GO" id="GO:0005730">
    <property type="term" value="C:nucleolus"/>
    <property type="evidence" value="ECO:0000318"/>
    <property type="project" value="GO_Central"/>
</dbReference>
<feature type="compositionally biased region" description="Acidic residues" evidence="3">
    <location>
        <begin position="425"/>
        <end position="445"/>
    </location>
</feature>
<feature type="compositionally biased region" description="Basic and acidic residues" evidence="3">
    <location>
        <begin position="397"/>
        <end position="410"/>
    </location>
</feature>
<evidence type="ECO:0000313" key="4">
    <source>
        <dbReference type="EMBL" id="GAQ78753.1"/>
    </source>
</evidence>
<organism evidence="4 5">
    <name type="scientific">Klebsormidium nitens</name>
    <name type="common">Green alga</name>
    <name type="synonym">Ulothrix nitens</name>
    <dbReference type="NCBI Taxonomy" id="105231"/>
    <lineage>
        <taxon>Eukaryota</taxon>
        <taxon>Viridiplantae</taxon>
        <taxon>Streptophyta</taxon>
        <taxon>Klebsormidiophyceae</taxon>
        <taxon>Klebsormidiales</taxon>
        <taxon>Klebsormidiaceae</taxon>
        <taxon>Klebsormidium</taxon>
    </lineage>
</organism>
<feature type="compositionally biased region" description="Low complexity" evidence="3">
    <location>
        <begin position="200"/>
        <end position="218"/>
    </location>
</feature>
<feature type="compositionally biased region" description="Basic and acidic residues" evidence="3">
    <location>
        <begin position="124"/>
        <end position="139"/>
    </location>
</feature>
<feature type="compositionally biased region" description="Basic and acidic residues" evidence="3">
    <location>
        <begin position="221"/>
        <end position="247"/>
    </location>
</feature>
<dbReference type="AlphaFoldDB" id="A0A1Y1HLA7"/>
<dbReference type="GO" id="GO:0006360">
    <property type="term" value="P:transcription by RNA polymerase I"/>
    <property type="evidence" value="ECO:0000318"/>
    <property type="project" value="GO_Central"/>
</dbReference>
<evidence type="ECO:0000256" key="2">
    <source>
        <dbReference type="ARBA" id="ARBA00023054"/>
    </source>
</evidence>
<feature type="compositionally biased region" description="Basic and acidic residues" evidence="3">
    <location>
        <begin position="61"/>
        <end position="98"/>
    </location>
</feature>
<dbReference type="PANTHER" id="PTHR22691">
    <property type="entry name" value="YEAST SPT2-RELATED"/>
    <property type="match status" value="1"/>
</dbReference>
<name>A0A1Y1HLA7_KLENI</name>
<gene>
    <name evidence="4" type="ORF">KFL_000180360</name>
</gene>
<protein>
    <recommendedName>
        <fullName evidence="6">SPT2 chromatin protein</fullName>
    </recommendedName>
</protein>
<dbReference type="PANTHER" id="PTHR22691:SF8">
    <property type="entry name" value="PROTEIN SPT2 HOMOLOG"/>
    <property type="match status" value="1"/>
</dbReference>
<feature type="region of interest" description="Disordered" evidence="3">
    <location>
        <begin position="485"/>
        <end position="528"/>
    </location>
</feature>
<proteinExistence type="inferred from homology"/>
<dbReference type="Proteomes" id="UP000054558">
    <property type="component" value="Unassembled WGS sequence"/>
</dbReference>
<dbReference type="SMART" id="SM00784">
    <property type="entry name" value="SPT2"/>
    <property type="match status" value="1"/>
</dbReference>
<dbReference type="GO" id="GO:0006334">
    <property type="term" value="P:nucleosome assembly"/>
    <property type="evidence" value="ECO:0000318"/>
    <property type="project" value="GO_Central"/>
</dbReference>
<sequence length="528" mass="57354">MFYDNRVNLKESRDYSFLTTSKASKADREDGASEDRNGGAGRSSQSRGATTGGWGGFFGSKPEKSAAERLAELQKMREQAEQEKARRELERIRADRIAASKKASVSAASSGTSQRSGGSSAGSKKSDAMQKIQELEKHTRAQALKQARDFSDLLGNGEPAKPRASDPGGAFASAKRSLETLKQKVDDYSESIRRRNPETVSKAPKVAVQPPKAPVTPKHSVYKDGRQKGDQRAPREADRKPGYKEPPSKGGLAISSLATITPEGALVANSGISLEDAKRLKQGAKLLGMKLYFEKEDKQRLKEEKAAQERRAAGKGGAASGRPANGSGLGAKSEGSANGGMPRSLDEERRRGGGLSGLSTAAPRKSEGGLAQSGRPGVGGHAREKAGGNAHRNGSSGHDRAPGGGGRREAFPPFRGPVKRKRPEEEMEDADSFLDEGEEEDEEGPSQEAVSSMIRKMFRYNPHKYVADDRDDPMMEVGFKRMQAEEARSARIAREEDEREAERLELEERRREEKRRKKTASKGKFVDD</sequence>
<dbReference type="STRING" id="105231.A0A1Y1HLA7"/>
<feature type="compositionally biased region" description="Basic and acidic residues" evidence="3">
    <location>
        <begin position="24"/>
        <end position="37"/>
    </location>
</feature>
<evidence type="ECO:0000256" key="3">
    <source>
        <dbReference type="SAM" id="MobiDB-lite"/>
    </source>
</evidence>
<feature type="compositionally biased region" description="Basic and acidic residues" evidence="3">
    <location>
        <begin position="485"/>
        <end position="511"/>
    </location>
</feature>
<accession>A0A1Y1HLA7</accession>
<evidence type="ECO:0008006" key="6">
    <source>
        <dbReference type="Google" id="ProtNLM"/>
    </source>
</evidence>
<evidence type="ECO:0000313" key="5">
    <source>
        <dbReference type="Proteomes" id="UP000054558"/>
    </source>
</evidence>
<feature type="compositionally biased region" description="Low complexity" evidence="3">
    <location>
        <begin position="100"/>
        <end position="123"/>
    </location>
</feature>
<feature type="compositionally biased region" description="Basic and acidic residues" evidence="3">
    <location>
        <begin position="176"/>
        <end position="197"/>
    </location>
</feature>
<dbReference type="GO" id="GO:0042393">
    <property type="term" value="F:histone binding"/>
    <property type="evidence" value="ECO:0000318"/>
    <property type="project" value="GO_Central"/>
</dbReference>